<feature type="domain" description="CHAT" evidence="2">
    <location>
        <begin position="574"/>
        <end position="812"/>
    </location>
</feature>
<dbReference type="AlphaFoldDB" id="A0A809RXY8"/>
<keyword evidence="1" id="KW-0732">Signal</keyword>
<accession>A0A809RXY8</accession>
<evidence type="ECO:0000313" key="4">
    <source>
        <dbReference type="Proteomes" id="UP000662914"/>
    </source>
</evidence>
<dbReference type="Proteomes" id="UP000662914">
    <property type="component" value="Chromosome"/>
</dbReference>
<dbReference type="InterPro" id="IPR024983">
    <property type="entry name" value="CHAT_dom"/>
</dbReference>
<feature type="signal peptide" evidence="1">
    <location>
        <begin position="1"/>
        <end position="16"/>
    </location>
</feature>
<feature type="chain" id="PRO_5035289282" description="CHAT domain-containing protein" evidence="1">
    <location>
        <begin position="17"/>
        <end position="833"/>
    </location>
</feature>
<dbReference type="EMBL" id="AP021857">
    <property type="protein sequence ID" value="BBO21217.1"/>
    <property type="molecule type" value="Genomic_DNA"/>
</dbReference>
<gene>
    <name evidence="3" type="ORF">DSYM_19160</name>
</gene>
<dbReference type="KEGG" id="ddz:DSYM_19160"/>
<organism evidence="3 4">
    <name type="scientific">Candidatus Desulfobacillus denitrificans</name>
    <dbReference type="NCBI Taxonomy" id="2608985"/>
    <lineage>
        <taxon>Bacteria</taxon>
        <taxon>Pseudomonadati</taxon>
        <taxon>Pseudomonadota</taxon>
        <taxon>Betaproteobacteria</taxon>
        <taxon>Candidatus Desulfobacillus</taxon>
    </lineage>
</organism>
<sequence>MAGLCALWFLSVPAQADETWPAPAKLTQAEKTALDALRVPGALDPRLSVPPGAGSLTAGLKAKGAYFDLPFGLGGERIEAGYAAMRRGDIDAALRLLEEGERDAGPWSAMLAFRLSGLRADLLMRVNRALDADAALARSAAKEQDIWSRHWITQARRGDALARRGDNAGAEGDLGRVALALRDWELDTVFEQMPDVRDLMLRTEAKIRSHMGLASLYARTGDYPRALAWAGSAEAHFQRLFALAGGPHGAMVPMVPDFYIGRGENLAYLGAGILAVRADPAAAEPFFAAARAFFEAIGYPYGDAMAAALRAQALHDAGLLDAFPPAAAQAVSAAARTGLWEIIWRVETLRGRWLLAAGKRDEAEAALRKAQDAVELVSGGLASDRAKLAFGVGKEDITRLLAAIDIEKGDPAALFRDLERGRARAFVDLLAGRRLAEGREAELVRDIRALDRRILHRRIAAAGGSGAAPDGNAVEAALVAEWKDKNRMLRDRDPELAAALSITAQELAAVQSRLKEGDLLAYVIPGKPRERLGLLLVSATATRILRLVGTVDDVATRLKRFRDAVEDNDPKAQRTLAQALSAALEIGGWGAKKTLYFVPDGPTHFLPWGALAIEVPVVVLPTGGWLLRSPRPLADAKAATVLGDPDFAGRLPQLPGAREEAREVAKVYGTSFLAGEAATERRLREEIGSGVGILHLATHGMFDADSPLQSAIVLAGPEEARKLTAARLLEAPLAARLVILSACETGAGKVLAGNDILGLARSLYLGGATTVVHSLWPIEDASTLEFMRSFHARARDGDYGQAWLAARNRLRKLGHSPSAYGAFVLGGTPGESR</sequence>
<dbReference type="Pfam" id="PF12770">
    <property type="entry name" value="CHAT"/>
    <property type="match status" value="1"/>
</dbReference>
<proteinExistence type="predicted"/>
<reference evidence="3" key="1">
    <citation type="journal article" name="DNA Res.">
        <title>The physiological potential of anammox bacteria as revealed by their core genome structure.</title>
        <authorList>
            <person name="Okubo T."/>
            <person name="Toyoda A."/>
            <person name="Fukuhara K."/>
            <person name="Uchiyama I."/>
            <person name="Harigaya Y."/>
            <person name="Kuroiwa M."/>
            <person name="Suzuki T."/>
            <person name="Murakami Y."/>
            <person name="Suwa Y."/>
            <person name="Takami H."/>
        </authorList>
    </citation>
    <scope>NUCLEOTIDE SEQUENCE</scope>
    <source>
        <strain evidence="3">317325-3</strain>
    </source>
</reference>
<name>A0A809RXY8_9PROT</name>
<evidence type="ECO:0000313" key="3">
    <source>
        <dbReference type="EMBL" id="BBO21217.1"/>
    </source>
</evidence>
<evidence type="ECO:0000256" key="1">
    <source>
        <dbReference type="SAM" id="SignalP"/>
    </source>
</evidence>
<evidence type="ECO:0000259" key="2">
    <source>
        <dbReference type="Pfam" id="PF12770"/>
    </source>
</evidence>
<protein>
    <recommendedName>
        <fullName evidence="2">CHAT domain-containing protein</fullName>
    </recommendedName>
</protein>